<protein>
    <submittedName>
        <fullName evidence="2">Uncharacterized protein</fullName>
    </submittedName>
</protein>
<evidence type="ECO:0000256" key="1">
    <source>
        <dbReference type="SAM" id="Phobius"/>
    </source>
</evidence>
<organism evidence="2 3">
    <name type="scientific">Rangifer tarandus platyrhynchus</name>
    <name type="common">Svalbard reindeer</name>
    <dbReference type="NCBI Taxonomy" id="3082113"/>
    <lineage>
        <taxon>Eukaryota</taxon>
        <taxon>Metazoa</taxon>
        <taxon>Chordata</taxon>
        <taxon>Craniata</taxon>
        <taxon>Vertebrata</taxon>
        <taxon>Euteleostomi</taxon>
        <taxon>Mammalia</taxon>
        <taxon>Eutheria</taxon>
        <taxon>Laurasiatheria</taxon>
        <taxon>Artiodactyla</taxon>
        <taxon>Ruminantia</taxon>
        <taxon>Pecora</taxon>
        <taxon>Cervidae</taxon>
        <taxon>Odocoileinae</taxon>
        <taxon>Rangifer</taxon>
    </lineage>
</organism>
<keyword evidence="1" id="KW-0472">Membrane</keyword>
<evidence type="ECO:0000313" key="3">
    <source>
        <dbReference type="Proteomes" id="UP001176941"/>
    </source>
</evidence>
<feature type="transmembrane region" description="Helical" evidence="1">
    <location>
        <begin position="46"/>
        <end position="68"/>
    </location>
</feature>
<keyword evidence="1" id="KW-1133">Transmembrane helix</keyword>
<name>A0ABN8YJE1_RANTA</name>
<reference evidence="2" key="1">
    <citation type="submission" date="2023-04" db="EMBL/GenBank/DDBJ databases">
        <authorList>
            <consortium name="ELIXIR-Norway"/>
        </authorList>
    </citation>
    <scope>NUCLEOTIDE SEQUENCE [LARGE SCALE GENOMIC DNA]</scope>
</reference>
<proteinExistence type="predicted"/>
<keyword evidence="3" id="KW-1185">Reference proteome</keyword>
<accession>A0ABN8YJE1</accession>
<keyword evidence="1" id="KW-0812">Transmembrane</keyword>
<sequence>MDYSLPGSSVCGTLQARILEWVAMPFSSRSQPAWAQIPTQQCPACVFGWSFCPYFLGFLISKMAIIIVQKMVSQHLPCYSGMILWLGPVLGTLHMRKIMQYYHWMWAYCKCP</sequence>
<evidence type="ECO:0000313" key="2">
    <source>
        <dbReference type="EMBL" id="CAI9161677.1"/>
    </source>
</evidence>
<gene>
    <name evidence="2" type="ORF">MRATA1EN1_LOCUS10639</name>
</gene>
<dbReference type="Proteomes" id="UP001176941">
    <property type="component" value="Chromosome 20"/>
</dbReference>
<feature type="transmembrane region" description="Helical" evidence="1">
    <location>
        <begin position="74"/>
        <end position="95"/>
    </location>
</feature>
<dbReference type="EMBL" id="OX459956">
    <property type="protein sequence ID" value="CAI9161677.1"/>
    <property type="molecule type" value="Genomic_DNA"/>
</dbReference>